<feature type="transmembrane region" description="Helical" evidence="1">
    <location>
        <begin position="369"/>
        <end position="391"/>
    </location>
</feature>
<dbReference type="EMBL" id="JACHNC010000001">
    <property type="protein sequence ID" value="MBB4753884.1"/>
    <property type="molecule type" value="Genomic_DNA"/>
</dbReference>
<feature type="transmembrane region" description="Helical" evidence="1">
    <location>
        <begin position="142"/>
        <end position="161"/>
    </location>
</feature>
<feature type="transmembrane region" description="Helical" evidence="1">
    <location>
        <begin position="9"/>
        <end position="26"/>
    </location>
</feature>
<comment type="caution">
    <text evidence="2">The sequence shown here is derived from an EMBL/GenBank/DDBJ whole genome shotgun (WGS) entry which is preliminary data.</text>
</comment>
<dbReference type="AlphaFoldDB" id="A0A7W7HNW6"/>
<gene>
    <name evidence="2" type="ORF">BJ964_008045</name>
</gene>
<reference evidence="2 3" key="1">
    <citation type="submission" date="2020-08" db="EMBL/GenBank/DDBJ databases">
        <title>Sequencing the genomes of 1000 actinobacteria strains.</title>
        <authorList>
            <person name="Klenk H.-P."/>
        </authorList>
    </citation>
    <scope>NUCLEOTIDE SEQUENCE [LARGE SCALE GENOMIC DNA]</scope>
    <source>
        <strain evidence="2 3">DSM 43150</strain>
    </source>
</reference>
<dbReference type="RefSeq" id="WP_188125530.1">
    <property type="nucleotide sequence ID" value="NZ_JACHNC010000001.1"/>
</dbReference>
<keyword evidence="1" id="KW-0812">Transmembrane</keyword>
<evidence type="ECO:0000313" key="3">
    <source>
        <dbReference type="Proteomes" id="UP000590511"/>
    </source>
</evidence>
<feature type="transmembrane region" description="Helical" evidence="1">
    <location>
        <begin position="46"/>
        <end position="64"/>
    </location>
</feature>
<sequence>MDTSRGRSLAWLGHPVSMAALVLLVVNDHVWKAVHPGWVTGKLSDVAGMVLAPPLLAAVTGLIAPRAKFRWVAPGAILTVGVGFAMVKTMGYAAALASDAWSLVTPSLVRVDPADLLALPFLGVAWWVARREPRPAPQWLKALRLAVFLPLALAGVAATSATPTPDAHSVVVDPDGALFLGADTLGDGEPWAVSRDGGRTFVPSAGPRAGRSPECTRTEPVVCYRVVDRRMAVENRTGTGPWREVWGLAPEQVDELEEAYPEPSDSTPLWSEQLAVLDVPGGHVVAVANGRDGFAVRDVSGSWRRIGLPTMADDPAPIELDELMARHQAADESGPKFLAFVLAWFLGGLVVTAAPVWRAHRTGVNPNLWWLLFAQLAFGGLVLFLTVVGVSGDDLSIGFAITGTLVMMVLVVVSWILAMVLARVPFLRAAGLTVLVVGAFVGAFLLWEATGAVRIDTAALILLATAAAVTPAAAKVV</sequence>
<protein>
    <submittedName>
        <fullName evidence="2">Uncharacterized protein</fullName>
    </submittedName>
</protein>
<feature type="transmembrane region" description="Helical" evidence="1">
    <location>
        <begin position="453"/>
        <end position="474"/>
    </location>
</feature>
<feature type="transmembrane region" description="Helical" evidence="1">
    <location>
        <begin position="337"/>
        <end position="357"/>
    </location>
</feature>
<dbReference type="Proteomes" id="UP000590511">
    <property type="component" value="Unassembled WGS sequence"/>
</dbReference>
<keyword evidence="1" id="KW-0472">Membrane</keyword>
<evidence type="ECO:0000313" key="2">
    <source>
        <dbReference type="EMBL" id="MBB4753884.1"/>
    </source>
</evidence>
<accession>A0A7W7HNW6</accession>
<proteinExistence type="predicted"/>
<organism evidence="2 3">
    <name type="scientific">Actinoplanes lobatus</name>
    <dbReference type="NCBI Taxonomy" id="113568"/>
    <lineage>
        <taxon>Bacteria</taxon>
        <taxon>Bacillati</taxon>
        <taxon>Actinomycetota</taxon>
        <taxon>Actinomycetes</taxon>
        <taxon>Micromonosporales</taxon>
        <taxon>Micromonosporaceae</taxon>
        <taxon>Actinoplanes</taxon>
    </lineage>
</organism>
<feature type="transmembrane region" description="Helical" evidence="1">
    <location>
        <begin position="114"/>
        <end position="130"/>
    </location>
</feature>
<keyword evidence="1" id="KW-1133">Transmembrane helix</keyword>
<feature type="transmembrane region" description="Helical" evidence="1">
    <location>
        <begin position="397"/>
        <end position="422"/>
    </location>
</feature>
<feature type="transmembrane region" description="Helical" evidence="1">
    <location>
        <begin position="429"/>
        <end position="447"/>
    </location>
</feature>
<evidence type="ECO:0000256" key="1">
    <source>
        <dbReference type="SAM" id="Phobius"/>
    </source>
</evidence>
<feature type="transmembrane region" description="Helical" evidence="1">
    <location>
        <begin position="71"/>
        <end position="94"/>
    </location>
</feature>
<name>A0A7W7HNW6_9ACTN</name>